<evidence type="ECO:0000313" key="3">
    <source>
        <dbReference type="Proteomes" id="UP000249746"/>
    </source>
</evidence>
<evidence type="ECO:0000256" key="1">
    <source>
        <dbReference type="SAM" id="Coils"/>
    </source>
</evidence>
<keyword evidence="3" id="KW-1185">Reference proteome</keyword>
<dbReference type="EMBL" id="NBIU01000027">
    <property type="protein sequence ID" value="PZT47614.1"/>
    <property type="molecule type" value="Genomic_DNA"/>
</dbReference>
<dbReference type="RefSeq" id="WP_111230334.1">
    <property type="nucleotide sequence ID" value="NZ_NBIU01000027.1"/>
</dbReference>
<comment type="caution">
    <text evidence="2">The sequence shown here is derived from an EMBL/GenBank/DDBJ whole genome shotgun (WGS) entry which is preliminary data.</text>
</comment>
<protein>
    <recommendedName>
        <fullName evidence="4">DUF342 domain-containing protein</fullName>
    </recommendedName>
</protein>
<dbReference type="OrthoDB" id="5353360at2"/>
<name>A0A2W6MST6_9HELI</name>
<feature type="coiled-coil region" evidence="1">
    <location>
        <begin position="518"/>
        <end position="552"/>
    </location>
</feature>
<dbReference type="Proteomes" id="UP000249746">
    <property type="component" value="Unassembled WGS sequence"/>
</dbReference>
<keyword evidence="1" id="KW-0175">Coiled coil</keyword>
<gene>
    <name evidence="2" type="ORF">B6S12_08270</name>
</gene>
<reference evidence="2 3" key="1">
    <citation type="submission" date="2017-03" db="EMBL/GenBank/DDBJ databases">
        <title>Genomic and clinical evidence uncovers the enterohepatic species Helicobacter valdiviensis as a potential human intestinal pathogen.</title>
        <authorList>
            <person name="Fresia P."/>
            <person name="Jara R."/>
            <person name="Sierra R."/>
            <person name="Ferres I."/>
            <person name="Greif G."/>
            <person name="Iraola G."/>
            <person name="Collado L."/>
        </authorList>
    </citation>
    <scope>NUCLEOTIDE SEQUENCE [LARGE SCALE GENOMIC DNA]</scope>
    <source>
        <strain evidence="2 3">WBE14</strain>
    </source>
</reference>
<accession>A0A2W6MST6</accession>
<evidence type="ECO:0008006" key="4">
    <source>
        <dbReference type="Google" id="ProtNLM"/>
    </source>
</evidence>
<evidence type="ECO:0000313" key="2">
    <source>
        <dbReference type="EMBL" id="PZT47614.1"/>
    </source>
</evidence>
<proteinExistence type="predicted"/>
<dbReference type="AlphaFoldDB" id="A0A2W6MST6"/>
<sequence>MLKENGGILIHSSYVNECEDIKVTLKQVASQYKIDMDLLDFDLQSILTYTKKVYDYEFSSLNPAQAEVFLSRRDNLVEPNLIIKQCYGIVIRKKEKREHRFFLKTDKEYSYSTLYFQIGFVYNEESFDELYSQIKKQKAWNKILIYNEVEEKKALKAFLKELNYPLKEEVAYRLNVAINFIPTKEAKLEFKKQILMHHFQTILPNEVICVFHKPMIGKPGRNIRGEYIIPQEPKSINEVSSLQYDKQSVFAKESELLIEYVASKGGILHYEDEYLLIQDTLETREISAKTTGSLIGQINSGTTINVTESDQLKEAIGRGMKIQASCVNIEGNVGADAIIHAKEVNVGGQTHQDSKIYADTISIQNHKGYAKGKNIRIDTLETGIIEGNRVEVNKMYGGKIYADEIIVHYLHSHAIFCATYKIVVHSMDKGENKFFISANYSPDAKENYNTLLETKNKSIKEAIRLTKELKVQSLEARKQKSIADENRKILIHYKNTKTIPPKYLLDNFEAYHKLITSLKEKRQKINALSVAFKEAKDKLAKLDLQTKEATIEVQSGWVGYNEVRYVLHSPKLELSIIPKFGDGTKIVFNKKEDKLEMIEE</sequence>
<organism evidence="2 3">
    <name type="scientific">Helicobacter valdiviensis</name>
    <dbReference type="NCBI Taxonomy" id="1458358"/>
    <lineage>
        <taxon>Bacteria</taxon>
        <taxon>Pseudomonadati</taxon>
        <taxon>Campylobacterota</taxon>
        <taxon>Epsilonproteobacteria</taxon>
        <taxon>Campylobacterales</taxon>
        <taxon>Helicobacteraceae</taxon>
        <taxon>Helicobacter</taxon>
    </lineage>
</organism>